<evidence type="ECO:0008006" key="3">
    <source>
        <dbReference type="Google" id="ProtNLM"/>
    </source>
</evidence>
<gene>
    <name evidence="1" type="ORF">FKW77_002064</name>
</gene>
<sequence length="241" mass="26528">MATTTSSLPEFSALPAHGLATFPNHIATASQTLTMKGDFTTRSWKVSTKDGPPQFSVKRHWRNLPLLRSLFDQEKRPCYWIKAPDESRLLNLFRIPAATARAESIGPPIGFNIYSGQDATKPTQDDDAHHTLRILFRESSFPLVAAIRNNAGAGEMAALQIYREMENSRLPDGGPRQPKITLYRRGRAVVVLRSGIGEREFEIEVARGFDLCVAVALAVCLCLMWTGDSLGGGGEDVGCIR</sequence>
<name>A0A517LBY7_9PEZI</name>
<protein>
    <recommendedName>
        <fullName evidence="3">Tubby C-terminal domain-containing protein</fullName>
    </recommendedName>
</protein>
<dbReference type="AlphaFoldDB" id="A0A517LBY7"/>
<proteinExistence type="predicted"/>
<evidence type="ECO:0000313" key="2">
    <source>
        <dbReference type="Proteomes" id="UP000316270"/>
    </source>
</evidence>
<dbReference type="EMBL" id="CP042193">
    <property type="protein sequence ID" value="QDS73158.1"/>
    <property type="molecule type" value="Genomic_DNA"/>
</dbReference>
<reference evidence="1 2" key="1">
    <citation type="submission" date="2019-07" db="EMBL/GenBank/DDBJ databases">
        <title>Finished genome of Venturia effusa.</title>
        <authorList>
            <person name="Young C.A."/>
            <person name="Cox M.P."/>
            <person name="Ganley A.R.D."/>
            <person name="David W.J."/>
        </authorList>
    </citation>
    <scope>NUCLEOTIDE SEQUENCE [LARGE SCALE GENOMIC DNA]</scope>
    <source>
        <strain evidence="2">albino</strain>
    </source>
</reference>
<accession>A0A517LBY7</accession>
<organism evidence="1 2">
    <name type="scientific">Venturia effusa</name>
    <dbReference type="NCBI Taxonomy" id="50376"/>
    <lineage>
        <taxon>Eukaryota</taxon>
        <taxon>Fungi</taxon>
        <taxon>Dikarya</taxon>
        <taxon>Ascomycota</taxon>
        <taxon>Pezizomycotina</taxon>
        <taxon>Dothideomycetes</taxon>
        <taxon>Pleosporomycetidae</taxon>
        <taxon>Venturiales</taxon>
        <taxon>Venturiaceae</taxon>
        <taxon>Venturia</taxon>
    </lineage>
</organism>
<keyword evidence="2" id="KW-1185">Reference proteome</keyword>
<dbReference type="Proteomes" id="UP000316270">
    <property type="component" value="Chromosome 9"/>
</dbReference>
<evidence type="ECO:0000313" key="1">
    <source>
        <dbReference type="EMBL" id="QDS73158.1"/>
    </source>
</evidence>